<name>A0A2W5RSU6_VARPD</name>
<gene>
    <name evidence="3" type="ORF">DI563_24035</name>
</gene>
<dbReference type="SUPFAM" id="SSF88697">
    <property type="entry name" value="PUA domain-like"/>
    <property type="match status" value="1"/>
</dbReference>
<dbReference type="Pfam" id="PF01878">
    <property type="entry name" value="EVE"/>
    <property type="match status" value="1"/>
</dbReference>
<dbReference type="Gene3D" id="3.10.590.10">
    <property type="entry name" value="ph1033 like domains"/>
    <property type="match status" value="1"/>
</dbReference>
<dbReference type="NCBIfam" id="NF002616">
    <property type="entry name" value="PRK02268.1-2"/>
    <property type="match status" value="1"/>
</dbReference>
<proteinExistence type="inferred from homology"/>
<reference evidence="3 4" key="1">
    <citation type="submission" date="2017-08" db="EMBL/GenBank/DDBJ databases">
        <title>Infants hospitalized years apart are colonized by the same room-sourced microbial strains.</title>
        <authorList>
            <person name="Brooks B."/>
            <person name="Olm M.R."/>
            <person name="Firek B.A."/>
            <person name="Baker R."/>
            <person name="Thomas B.C."/>
            <person name="Morowitz M.J."/>
            <person name="Banfield J.F."/>
        </authorList>
    </citation>
    <scope>NUCLEOTIDE SEQUENCE [LARGE SCALE GENOMIC DNA]</scope>
    <source>
        <strain evidence="3">S2_005_003_R2_41</strain>
    </source>
</reference>
<dbReference type="InterPro" id="IPR002740">
    <property type="entry name" value="EVE_domain"/>
</dbReference>
<sequence>MRLPLRLYLQAHDGAAAGPRAGRADRAPRNWIAVASAEHARRGRDHAPAGFMQVGHGKEAPLRRIAPGDRIAYYAPSTALGGRDRLQSFVSLGIVLPGEPYTVDMGGGFVPWRRDVRYVPSHDAPIGPLIPRLAFIDDPTHWGSKFRFGLVLIGDADMQCIARAMGADLDAMGL</sequence>
<dbReference type="InterPro" id="IPR022996">
    <property type="entry name" value="UPF0310"/>
</dbReference>
<evidence type="ECO:0000313" key="3">
    <source>
        <dbReference type="EMBL" id="PZQ66260.1"/>
    </source>
</evidence>
<dbReference type="Proteomes" id="UP000249135">
    <property type="component" value="Unassembled WGS sequence"/>
</dbReference>
<comment type="caution">
    <text evidence="3">The sequence shown here is derived from an EMBL/GenBank/DDBJ whole genome shotgun (WGS) entry which is preliminary data.</text>
</comment>
<evidence type="ECO:0000259" key="2">
    <source>
        <dbReference type="Pfam" id="PF01878"/>
    </source>
</evidence>
<organism evidence="3 4">
    <name type="scientific">Variovorax paradoxus</name>
    <dbReference type="NCBI Taxonomy" id="34073"/>
    <lineage>
        <taxon>Bacteria</taxon>
        <taxon>Pseudomonadati</taxon>
        <taxon>Pseudomonadota</taxon>
        <taxon>Betaproteobacteria</taxon>
        <taxon>Burkholderiales</taxon>
        <taxon>Comamonadaceae</taxon>
        <taxon>Variovorax</taxon>
    </lineage>
</organism>
<accession>A0A2W5RSU6</accession>
<evidence type="ECO:0000313" key="4">
    <source>
        <dbReference type="Proteomes" id="UP000249135"/>
    </source>
</evidence>
<dbReference type="EMBL" id="QFPP01000437">
    <property type="protein sequence ID" value="PZQ66260.1"/>
    <property type="molecule type" value="Genomic_DNA"/>
</dbReference>
<feature type="domain" description="EVE" evidence="2">
    <location>
        <begin position="30"/>
        <end position="163"/>
    </location>
</feature>
<dbReference type="InterPro" id="IPR015947">
    <property type="entry name" value="PUA-like_sf"/>
</dbReference>
<evidence type="ECO:0000256" key="1">
    <source>
        <dbReference type="HAMAP-Rule" id="MF_00771"/>
    </source>
</evidence>
<dbReference type="CDD" id="cd21132">
    <property type="entry name" value="EVE-like"/>
    <property type="match status" value="1"/>
</dbReference>
<dbReference type="HAMAP" id="MF_00771">
    <property type="entry name" value="UPF0310"/>
    <property type="match status" value="1"/>
</dbReference>
<comment type="similarity">
    <text evidence="1">Belongs to the UPF0310 family.</text>
</comment>
<dbReference type="AlphaFoldDB" id="A0A2W5RSU6"/>
<protein>
    <recommendedName>
        <fullName evidence="1">UPF0310 protein DI563_24035</fullName>
    </recommendedName>
</protein>